<evidence type="ECO:0000313" key="2">
    <source>
        <dbReference type="EMBL" id="SDT53323.1"/>
    </source>
</evidence>
<evidence type="ECO:0000313" key="3">
    <source>
        <dbReference type="Proteomes" id="UP000199679"/>
    </source>
</evidence>
<dbReference type="Proteomes" id="UP000199679">
    <property type="component" value="Chromosome I"/>
</dbReference>
<evidence type="ECO:0000256" key="1">
    <source>
        <dbReference type="SAM" id="Phobius"/>
    </source>
</evidence>
<keyword evidence="3" id="KW-1185">Reference proteome</keyword>
<feature type="transmembrane region" description="Helical" evidence="1">
    <location>
        <begin position="100"/>
        <end position="122"/>
    </location>
</feature>
<feature type="transmembrane region" description="Helical" evidence="1">
    <location>
        <begin position="355"/>
        <end position="374"/>
    </location>
</feature>
<feature type="transmembrane region" description="Helical" evidence="1">
    <location>
        <begin position="200"/>
        <end position="219"/>
    </location>
</feature>
<reference evidence="2" key="1">
    <citation type="submission" date="2016-10" db="EMBL/GenBank/DDBJ databases">
        <authorList>
            <person name="de Groot N.N."/>
        </authorList>
    </citation>
    <scope>NUCLEOTIDE SEQUENCE [LARGE SCALE GENOMIC DNA]</scope>
    <source>
        <strain evidence="2">MP1X4</strain>
    </source>
</reference>
<feature type="transmembrane region" description="Helical" evidence="1">
    <location>
        <begin position="273"/>
        <end position="295"/>
    </location>
</feature>
<feature type="transmembrane region" description="Helical" evidence="1">
    <location>
        <begin position="151"/>
        <end position="174"/>
    </location>
</feature>
<evidence type="ECO:0008006" key="4">
    <source>
        <dbReference type="Google" id="ProtNLM"/>
    </source>
</evidence>
<name>A0A1H2B573_MUCMA</name>
<protein>
    <recommendedName>
        <fullName evidence="4">Dolichyl-phosphate-mannose-protein mannosyltransferase</fullName>
    </recommendedName>
</protein>
<accession>A0A1H2B573</accession>
<keyword evidence="1" id="KW-0812">Transmembrane</keyword>
<feature type="transmembrane region" description="Helical" evidence="1">
    <location>
        <begin position="128"/>
        <end position="144"/>
    </location>
</feature>
<gene>
    <name evidence="2" type="ORF">SAMN05216490_3916</name>
</gene>
<feature type="transmembrane region" description="Helical" evidence="1">
    <location>
        <begin position="73"/>
        <end position="93"/>
    </location>
</feature>
<proteinExistence type="predicted"/>
<sequence length="499" mass="55993">MIFIDPPSIYPDPSHGFQVLRSMQMGSKFNMLVSPNQDDISKNNSDFLTWWSPGQYLIPYWFKLLFGLNTGRASALLIIIFQLSGLAGFYCFFKKIGFTSLVSAISLVLIICQQAFIIPYIFYSGGEILIFGFEGWFLYGCIAIEKPGIKLLLFVLLSGWIGFLCKSSFMWVYVAGLACLWLRLSAIKSRLNIQHLIKNGIWLAIPAAISLAAIYVFFLSKGANPASNSTGFTASWQAIGFPLGSPLLSGFSVDDLLHGLIFHQPGNTLTPAYVLPILLLTVLVSLILILAIVRYVPKNNYRLFIIVFYVISVLFFSVAFLRQLNISYESRHFRILSLMLAPGIIYLFSKFKPVYQILFGLICLYIAFINYSTLARIHEVNSLSARGNTGIAQQSIDQPSLDYVLQLDKQNTNAIFAFTTPDVGLEIEHNRIITLDQPPANIPFDNDDYSYDGHAGPLYIVLPASYDGAQASMIMKFFRGYKDFSIQKLSPMYTLYSAK</sequence>
<organism evidence="2 3">
    <name type="scientific">Mucilaginibacter mallensis</name>
    <dbReference type="NCBI Taxonomy" id="652787"/>
    <lineage>
        <taxon>Bacteria</taxon>
        <taxon>Pseudomonadati</taxon>
        <taxon>Bacteroidota</taxon>
        <taxon>Sphingobacteriia</taxon>
        <taxon>Sphingobacteriales</taxon>
        <taxon>Sphingobacteriaceae</taxon>
        <taxon>Mucilaginibacter</taxon>
    </lineage>
</organism>
<keyword evidence="1" id="KW-1133">Transmembrane helix</keyword>
<feature type="transmembrane region" description="Helical" evidence="1">
    <location>
        <begin position="301"/>
        <end position="321"/>
    </location>
</feature>
<dbReference type="STRING" id="652787.SAMN05216490_3916"/>
<dbReference type="AlphaFoldDB" id="A0A1H2B573"/>
<dbReference type="EMBL" id="LT629740">
    <property type="protein sequence ID" value="SDT53323.1"/>
    <property type="molecule type" value="Genomic_DNA"/>
</dbReference>
<keyword evidence="1" id="KW-0472">Membrane</keyword>
<feature type="transmembrane region" description="Helical" evidence="1">
    <location>
        <begin position="333"/>
        <end position="349"/>
    </location>
</feature>